<sequence>MRGLLENRGLNTKSVSRATGRARSTIASLLAGDPPPDPKALAELAPLLHMPVADLLVIADVSAEPGELEPQPYESIEKLGRLVEVATNLTVHQVEQLIEAAERLRDDPGH</sequence>
<dbReference type="GO" id="GO:0003677">
    <property type="term" value="F:DNA binding"/>
    <property type="evidence" value="ECO:0007669"/>
    <property type="project" value="InterPro"/>
</dbReference>
<dbReference type="SUPFAM" id="SSF47413">
    <property type="entry name" value="lambda repressor-like DNA-binding domains"/>
    <property type="match status" value="1"/>
</dbReference>
<reference evidence="2 3" key="1">
    <citation type="submission" date="2018-05" db="EMBL/GenBank/DDBJ databases">
        <title>Evolution of GPA BGCs.</title>
        <authorList>
            <person name="Waglechner N."/>
            <person name="Wright G.D."/>
        </authorList>
    </citation>
    <scope>NUCLEOTIDE SEQUENCE [LARGE SCALE GENOMIC DNA]</scope>
    <source>
        <strain evidence="2 3">A82846</strain>
    </source>
</reference>
<dbReference type="InterPro" id="IPR010982">
    <property type="entry name" value="Lambda_DNA-bd_dom_sf"/>
</dbReference>
<dbReference type="InterPro" id="IPR001387">
    <property type="entry name" value="Cro/C1-type_HTH"/>
</dbReference>
<evidence type="ECO:0000313" key="3">
    <source>
        <dbReference type="Proteomes" id="UP000287547"/>
    </source>
</evidence>
<protein>
    <submittedName>
        <fullName evidence="2">XRE family transcriptional regulator</fullName>
    </submittedName>
</protein>
<comment type="caution">
    <text evidence="2">The sequence shown here is derived from an EMBL/GenBank/DDBJ whole genome shotgun (WGS) entry which is preliminary data.</text>
</comment>
<accession>A0A428YQ42</accession>
<organism evidence="2 3">
    <name type="scientific">Kibdelosporangium aridum</name>
    <dbReference type="NCBI Taxonomy" id="2030"/>
    <lineage>
        <taxon>Bacteria</taxon>
        <taxon>Bacillati</taxon>
        <taxon>Actinomycetota</taxon>
        <taxon>Actinomycetes</taxon>
        <taxon>Pseudonocardiales</taxon>
        <taxon>Pseudonocardiaceae</taxon>
        <taxon>Kibdelosporangium</taxon>
    </lineage>
</organism>
<proteinExistence type="predicted"/>
<evidence type="ECO:0000313" key="2">
    <source>
        <dbReference type="EMBL" id="RSM70789.1"/>
    </source>
</evidence>
<evidence type="ECO:0000259" key="1">
    <source>
        <dbReference type="Pfam" id="PF13443"/>
    </source>
</evidence>
<name>A0A428YQ42_KIBAR</name>
<gene>
    <name evidence="2" type="ORF">DMH04_44070</name>
</gene>
<dbReference type="Pfam" id="PF13443">
    <property type="entry name" value="HTH_26"/>
    <property type="match status" value="1"/>
</dbReference>
<dbReference type="CDD" id="cd00093">
    <property type="entry name" value="HTH_XRE"/>
    <property type="match status" value="1"/>
</dbReference>
<dbReference type="AlphaFoldDB" id="A0A428YQ42"/>
<dbReference type="Proteomes" id="UP000287547">
    <property type="component" value="Unassembled WGS sequence"/>
</dbReference>
<dbReference type="Gene3D" id="1.10.260.40">
    <property type="entry name" value="lambda repressor-like DNA-binding domains"/>
    <property type="match status" value="1"/>
</dbReference>
<feature type="domain" description="HTH cro/C1-type" evidence="1">
    <location>
        <begin position="2"/>
        <end position="58"/>
    </location>
</feature>
<dbReference type="EMBL" id="QHKI01000064">
    <property type="protein sequence ID" value="RSM70789.1"/>
    <property type="molecule type" value="Genomic_DNA"/>
</dbReference>